<reference evidence="17 18" key="1">
    <citation type="submission" date="2017-12" db="EMBL/GenBank/DDBJ databases">
        <authorList>
            <person name="Paulsen S."/>
            <person name="Gram L.K."/>
        </authorList>
    </citation>
    <scope>NUCLEOTIDE SEQUENCE [LARGE SCALE GENOMIC DNA]</scope>
    <source>
        <strain evidence="17 18">S2897</strain>
    </source>
</reference>
<evidence type="ECO:0000313" key="18">
    <source>
        <dbReference type="Proteomes" id="UP000305874"/>
    </source>
</evidence>
<comment type="subunit">
    <text evidence="3">Homodimer.</text>
</comment>
<evidence type="ECO:0000313" key="17">
    <source>
        <dbReference type="EMBL" id="TMP88133.1"/>
    </source>
</evidence>
<dbReference type="InterPro" id="IPR004439">
    <property type="entry name" value="Isocitrate_DH_NADP_dimer_prok"/>
</dbReference>
<dbReference type="Proteomes" id="UP000305874">
    <property type="component" value="Unassembled WGS sequence"/>
</dbReference>
<evidence type="ECO:0000259" key="16">
    <source>
        <dbReference type="SMART" id="SM01329"/>
    </source>
</evidence>
<evidence type="ECO:0000256" key="2">
    <source>
        <dbReference type="ARBA" id="ARBA00007769"/>
    </source>
</evidence>
<evidence type="ECO:0000256" key="13">
    <source>
        <dbReference type="PIRSR" id="PIRSR604439-3"/>
    </source>
</evidence>
<keyword evidence="10 13" id="KW-0464">Manganese</keyword>
<evidence type="ECO:0000256" key="12">
    <source>
        <dbReference type="PIRSR" id="PIRSR604439-2"/>
    </source>
</evidence>
<dbReference type="Gene3D" id="3.40.718.10">
    <property type="entry name" value="Isopropylmalate Dehydrogenase"/>
    <property type="match status" value="1"/>
</dbReference>
<feature type="binding site" evidence="11">
    <location>
        <position position="106"/>
    </location>
    <ligand>
        <name>D-threo-isocitrate</name>
        <dbReference type="ChEBI" id="CHEBI:15562"/>
    </ligand>
</feature>
<evidence type="ECO:0000256" key="11">
    <source>
        <dbReference type="PIRSR" id="PIRSR604439-1"/>
    </source>
</evidence>
<evidence type="ECO:0000256" key="4">
    <source>
        <dbReference type="ARBA" id="ARBA00013013"/>
    </source>
</evidence>
<comment type="similarity">
    <text evidence="2">Belongs to the isocitrate and isopropylmalate dehydrogenases family.</text>
</comment>
<organism evidence="17 18">
    <name type="scientific">Pseudoalteromonas ruthenica</name>
    <dbReference type="NCBI Taxonomy" id="151081"/>
    <lineage>
        <taxon>Bacteria</taxon>
        <taxon>Pseudomonadati</taxon>
        <taxon>Pseudomonadota</taxon>
        <taxon>Gammaproteobacteria</taxon>
        <taxon>Alteromonadales</taxon>
        <taxon>Pseudoalteromonadaceae</taxon>
        <taxon>Pseudoalteromonas</taxon>
    </lineage>
</organism>
<dbReference type="SMART" id="SM01329">
    <property type="entry name" value="Iso_dh"/>
    <property type="match status" value="1"/>
</dbReference>
<feature type="modified residue" description="N6-acetyllysine" evidence="15">
    <location>
        <position position="119"/>
    </location>
</feature>
<dbReference type="InterPro" id="IPR024084">
    <property type="entry name" value="IsoPropMal-DH-like_dom"/>
</dbReference>
<evidence type="ECO:0000256" key="9">
    <source>
        <dbReference type="ARBA" id="ARBA00023002"/>
    </source>
</evidence>
<comment type="cofactor">
    <cofactor evidence="13">
        <name>Mg(2+)</name>
        <dbReference type="ChEBI" id="CHEBI:18420"/>
    </cofactor>
    <cofactor evidence="13">
        <name>Mn(2+)</name>
        <dbReference type="ChEBI" id="CHEBI:29035"/>
    </cofactor>
    <text evidence="13">Binds 1 Mg(2+) or Mn(2+) ion per subunit.</text>
</comment>
<feature type="site" description="Critical for catalysis" evidence="14">
    <location>
        <position position="207"/>
    </location>
</feature>
<comment type="caution">
    <text evidence="17">The sequence shown here is derived from an EMBL/GenBank/DDBJ whole genome shotgun (WGS) entry which is preliminary data.</text>
</comment>
<dbReference type="GO" id="GO:0004450">
    <property type="term" value="F:isocitrate dehydrogenase (NADP+) activity"/>
    <property type="evidence" value="ECO:0007669"/>
    <property type="project" value="UniProtKB-EC"/>
</dbReference>
<evidence type="ECO:0000256" key="3">
    <source>
        <dbReference type="ARBA" id="ARBA00011738"/>
    </source>
</evidence>
<keyword evidence="7 13" id="KW-0460">Magnesium</keyword>
<dbReference type="RefSeq" id="WP_138547152.1">
    <property type="nucleotide sequence ID" value="NZ_PNCG01000002.1"/>
</dbReference>
<accession>A0A5S3Z7G2</accession>
<feature type="binding site" evidence="11">
    <location>
        <position position="130"/>
    </location>
    <ligand>
        <name>D-threo-isocitrate</name>
        <dbReference type="ChEBI" id="CHEBI:15562"/>
    </ligand>
</feature>
<feature type="binding site" evidence="11">
    <location>
        <position position="92"/>
    </location>
    <ligand>
        <name>D-threo-isocitrate</name>
        <dbReference type="ChEBI" id="CHEBI:15562"/>
    </ligand>
</feature>
<feature type="binding site" evidence="13">
    <location>
        <position position="283"/>
    </location>
    <ligand>
        <name>Mg(2+)</name>
        <dbReference type="ChEBI" id="CHEBI:18420"/>
    </ligand>
</feature>
<keyword evidence="9 17" id="KW-0560">Oxidoreductase</keyword>
<gene>
    <name evidence="17" type="ORF">CWC05_01445</name>
</gene>
<evidence type="ECO:0000256" key="15">
    <source>
        <dbReference type="PIRSR" id="PIRSR604439-5"/>
    </source>
</evidence>
<evidence type="ECO:0000256" key="7">
    <source>
        <dbReference type="ARBA" id="ARBA00022842"/>
    </source>
</evidence>
<dbReference type="GO" id="GO:0046872">
    <property type="term" value="F:metal ion binding"/>
    <property type="evidence" value="ECO:0007669"/>
    <property type="project" value="UniProtKB-KW"/>
</dbReference>
<feature type="binding site" evidence="11">
    <location>
        <position position="90"/>
    </location>
    <ligand>
        <name>D-threo-isocitrate</name>
        <dbReference type="ChEBI" id="CHEBI:15562"/>
    </ligand>
</feature>
<dbReference type="GO" id="GO:0006099">
    <property type="term" value="P:tricarboxylic acid cycle"/>
    <property type="evidence" value="ECO:0007669"/>
    <property type="project" value="UniProtKB-KW"/>
</dbReference>
<feature type="domain" description="Isopropylmalate dehydrogenase-like" evidence="16">
    <location>
        <begin position="6"/>
        <end position="388"/>
    </location>
</feature>
<evidence type="ECO:0000256" key="1">
    <source>
        <dbReference type="ARBA" id="ARBA00001936"/>
    </source>
</evidence>
<feature type="modified residue" description="Phosphoserine" evidence="15">
    <location>
        <position position="90"/>
    </location>
</feature>
<proteinExistence type="inferred from homology"/>
<dbReference type="AlphaFoldDB" id="A0A5S3Z7G2"/>
<evidence type="ECO:0000256" key="8">
    <source>
        <dbReference type="ARBA" id="ARBA00022857"/>
    </source>
</evidence>
<evidence type="ECO:0000256" key="5">
    <source>
        <dbReference type="ARBA" id="ARBA00022532"/>
    </source>
</evidence>
<evidence type="ECO:0000256" key="10">
    <source>
        <dbReference type="ARBA" id="ARBA00023211"/>
    </source>
</evidence>
<feature type="modified residue" description="N6-succinyllysine" evidence="15">
    <location>
        <position position="77"/>
    </location>
</feature>
<protein>
    <recommendedName>
        <fullName evidence="4">isocitrate dehydrogenase (NADP(+))</fullName>
        <ecNumber evidence="4">1.1.1.42</ecNumber>
    </recommendedName>
</protein>
<sequence length="399" mass="44226">MMHNFDVGYIDGDGIGPEVMPYVRAVIDQVVALTYHGQYGIHWHALLLGEQAAREGDGEWFPEATITQLRALKVALKGPMSSAIGGGFRSLNIALREELDLFCNMRVIKAFDGLPSPLKNSGAIDMVVFRECSEDSFASIELAAQSSDASRLIEVLEQELGYYKLRFADNCALAIKNCSQAATERLVAQALSYALAHHRTKLTIVHKSNAWQLTEGQFQRWALAYLQQHHEVTLSTCKQYYQLRSNTGQSIEVEFMMLDRVMQRLPQYASEFDVLVCNNLAGDLIADLGAALVGGVGIIPSINCNNEMAIFEPSHGPFRRIAGQGVANPCATLWAGVLLLQHLGLEQASTRLFHALKHVISHYPQLFQLDTRTHKLPQVSTDAVITAIEQYLSRNRAAQ</sequence>
<comment type="cofactor">
    <cofactor evidence="1">
        <name>Mn(2+)</name>
        <dbReference type="ChEBI" id="CHEBI:29035"/>
    </cofactor>
</comment>
<evidence type="ECO:0000256" key="14">
    <source>
        <dbReference type="PIRSR" id="PIRSR604439-4"/>
    </source>
</evidence>
<keyword evidence="8 12" id="KW-0521">NADP</keyword>
<dbReference type="EMBL" id="PNCG01000002">
    <property type="protein sequence ID" value="TMP88133.1"/>
    <property type="molecule type" value="Genomic_DNA"/>
</dbReference>
<evidence type="ECO:0000256" key="6">
    <source>
        <dbReference type="ARBA" id="ARBA00022723"/>
    </source>
</evidence>
<dbReference type="PANTHER" id="PTHR43504:SF1">
    <property type="entry name" value="ISOCITRATE DEHYDROGENASE [NADP]"/>
    <property type="match status" value="1"/>
</dbReference>
<keyword evidence="6" id="KW-0479">Metal-binding</keyword>
<dbReference type="SUPFAM" id="SSF53659">
    <property type="entry name" value="Isocitrate/Isopropylmalate dehydrogenase-like"/>
    <property type="match status" value="1"/>
</dbReference>
<name>A0A5S3Z7G2_9GAMM</name>
<dbReference type="EC" id="1.1.1.42" evidence="4"/>
<feature type="binding site" evidence="11">
    <location>
        <position position="96"/>
    </location>
    <ligand>
        <name>D-threo-isocitrate</name>
        <dbReference type="ChEBI" id="CHEBI:15562"/>
    </ligand>
</feature>
<feature type="binding site" evidence="12">
    <location>
        <position position="328"/>
    </location>
    <ligand>
        <name>NADP(+)</name>
        <dbReference type="ChEBI" id="CHEBI:58349"/>
    </ligand>
</feature>
<keyword evidence="5" id="KW-0816">Tricarboxylic acid cycle</keyword>
<dbReference type="PANTHER" id="PTHR43504">
    <property type="entry name" value="ISOCITRATE DEHYDROGENASE [NADP]"/>
    <property type="match status" value="1"/>
</dbReference>
<reference evidence="18" key="2">
    <citation type="submission" date="2019-06" db="EMBL/GenBank/DDBJ databases">
        <title>Co-occurence of chitin degradation, pigmentation and bioactivity in marine Pseudoalteromonas.</title>
        <authorList>
            <person name="Sonnenschein E.C."/>
            <person name="Bech P.K."/>
        </authorList>
    </citation>
    <scope>NUCLEOTIDE SEQUENCE [LARGE SCALE GENOMIC DNA]</scope>
    <source>
        <strain evidence="18">S2897</strain>
    </source>
</reference>
<dbReference type="Pfam" id="PF00180">
    <property type="entry name" value="Iso_dh"/>
    <property type="match status" value="1"/>
</dbReference>